<dbReference type="InterPro" id="IPR023997">
    <property type="entry name" value="TonB-dep_OMP_SusC/RagA_CS"/>
</dbReference>
<feature type="chain" id="PRO_5030023148" evidence="3">
    <location>
        <begin position="22"/>
        <end position="533"/>
    </location>
</feature>
<evidence type="ECO:0000313" key="5">
    <source>
        <dbReference type="EMBL" id="SIT33914.1"/>
    </source>
</evidence>
<dbReference type="KEGG" id="fln:FLA_4471"/>
<evidence type="ECO:0000259" key="4">
    <source>
        <dbReference type="Pfam" id="PF07715"/>
    </source>
</evidence>
<dbReference type="AlphaFoldDB" id="A0A173MLU0"/>
<keyword evidence="5" id="KW-0675">Receptor</keyword>
<feature type="domain" description="TonB-dependent receptor plug" evidence="4">
    <location>
        <begin position="116"/>
        <end position="240"/>
    </location>
</feature>
<keyword evidence="2" id="KW-0998">Cell outer membrane</keyword>
<keyword evidence="1 3" id="KW-0732">Signal</keyword>
<dbReference type="PANTHER" id="PTHR30069:SF29">
    <property type="entry name" value="HEMOGLOBIN AND HEMOGLOBIN-HAPTOGLOBIN-BINDING PROTEIN 1-RELATED"/>
    <property type="match status" value="1"/>
</dbReference>
<keyword evidence="2" id="KW-0813">Transport</keyword>
<organism evidence="5 6">
    <name type="scientific">Filimonas lacunae</name>
    <dbReference type="NCBI Taxonomy" id="477680"/>
    <lineage>
        <taxon>Bacteria</taxon>
        <taxon>Pseudomonadati</taxon>
        <taxon>Bacteroidota</taxon>
        <taxon>Chitinophagia</taxon>
        <taxon>Chitinophagales</taxon>
        <taxon>Chitinophagaceae</taxon>
        <taxon>Filimonas</taxon>
    </lineage>
</organism>
<dbReference type="GO" id="GO:0009279">
    <property type="term" value="C:cell outer membrane"/>
    <property type="evidence" value="ECO:0007669"/>
    <property type="project" value="UniProtKB-SubCell"/>
</dbReference>
<accession>A0A173MLU0</accession>
<dbReference type="GO" id="GO:0015344">
    <property type="term" value="F:siderophore uptake transmembrane transporter activity"/>
    <property type="evidence" value="ECO:0007669"/>
    <property type="project" value="TreeGrafter"/>
</dbReference>
<dbReference type="Gene3D" id="2.170.130.10">
    <property type="entry name" value="TonB-dependent receptor, plug domain"/>
    <property type="match status" value="1"/>
</dbReference>
<dbReference type="Proteomes" id="UP000186917">
    <property type="component" value="Unassembled WGS sequence"/>
</dbReference>
<dbReference type="STRING" id="477680.SAMN05421788_11413"/>
<feature type="signal peptide" evidence="3">
    <location>
        <begin position="1"/>
        <end position="21"/>
    </location>
</feature>
<keyword evidence="2" id="KW-1134">Transmembrane beta strand</keyword>
<comment type="similarity">
    <text evidence="2">Belongs to the TonB-dependent receptor family.</text>
</comment>
<proteinExistence type="inferred from homology"/>
<gene>
    <name evidence="5" type="ORF">SAMN05421788_11413</name>
</gene>
<dbReference type="InterPro" id="IPR008969">
    <property type="entry name" value="CarboxyPept-like_regulatory"/>
</dbReference>
<sequence>MRQTIALFWGLILLCSITAFPQSRSITGKVTDETGQPVDGASVLVKGTTRGAVSNATGLFTIIAAQGEVLVITATNYAATEVKLGAGNTVAVKLLRKDNVIDEVVVTAMGIKRTRNSLPYAAQTIAGDEISKTRTSNITAGLSGKASGIEIRQNNSIGGSTNVVIRGNKSLVGNNQALFVIDGIPIDNSNTNTSQQRVGKGGYDYGNAAADINPDDIESVNILKGAAASALYGSRASNGVVLLTTKKGRKGSLGVTVNAGLTLGSIEKSTFPKYQKSYGAGYGTYYDTATVPKGWFFNMDVNGDGTPDRVTPTTEDASWGYKFDPSLQVYQWDAFDPSSPYYGKSRPWVAGANDPTTFFEKPLAYNTSIFVDGGGDKGTFKIGYTRVEDKGVMPNSSVKKDLFNFGATHNITDQLTVGGAVNFSKINGLGRYGSGYSGPHTANMMTNFRQWWQTNVDVKEQKEAYLRTRKNVTWNLSDPSDPVGGIVPAYWNNPYWIRYENYENDSRSRYFANAYVSYKITSWLDVMGRVSLD</sequence>
<comment type="subcellular location">
    <subcellularLocation>
        <location evidence="2">Cell outer membrane</location>
        <topology evidence="2">Multi-pass membrane protein</topology>
    </subcellularLocation>
</comment>
<dbReference type="PANTHER" id="PTHR30069">
    <property type="entry name" value="TONB-DEPENDENT OUTER MEMBRANE RECEPTOR"/>
    <property type="match status" value="1"/>
</dbReference>
<dbReference type="Pfam" id="PF13715">
    <property type="entry name" value="CarbopepD_reg_2"/>
    <property type="match status" value="1"/>
</dbReference>
<dbReference type="EMBL" id="FTOR01000014">
    <property type="protein sequence ID" value="SIT33914.1"/>
    <property type="molecule type" value="Genomic_DNA"/>
</dbReference>
<keyword evidence="2" id="KW-0812">Transmembrane</keyword>
<dbReference type="SUPFAM" id="SSF49464">
    <property type="entry name" value="Carboxypeptidase regulatory domain-like"/>
    <property type="match status" value="1"/>
</dbReference>
<dbReference type="Gene3D" id="2.60.40.1120">
    <property type="entry name" value="Carboxypeptidase-like, regulatory domain"/>
    <property type="match status" value="1"/>
</dbReference>
<dbReference type="InterPro" id="IPR012910">
    <property type="entry name" value="Plug_dom"/>
</dbReference>
<evidence type="ECO:0000256" key="1">
    <source>
        <dbReference type="ARBA" id="ARBA00022729"/>
    </source>
</evidence>
<dbReference type="GO" id="GO:0044718">
    <property type="term" value="P:siderophore transmembrane transport"/>
    <property type="evidence" value="ECO:0007669"/>
    <property type="project" value="TreeGrafter"/>
</dbReference>
<keyword evidence="6" id="KW-1185">Reference proteome</keyword>
<dbReference type="InterPro" id="IPR039426">
    <property type="entry name" value="TonB-dep_rcpt-like"/>
</dbReference>
<protein>
    <submittedName>
        <fullName evidence="5">TonB-dependent outer membrane receptor, SusC/RagA subfamily, signature region</fullName>
    </submittedName>
</protein>
<name>A0A173MLU0_9BACT</name>
<dbReference type="Pfam" id="PF07715">
    <property type="entry name" value="Plug"/>
    <property type="match status" value="1"/>
</dbReference>
<dbReference type="NCBIfam" id="TIGR04057">
    <property type="entry name" value="SusC_RagA_signa"/>
    <property type="match status" value="1"/>
</dbReference>
<dbReference type="InterPro" id="IPR037066">
    <property type="entry name" value="Plug_dom_sf"/>
</dbReference>
<keyword evidence="2" id="KW-0472">Membrane</keyword>
<evidence type="ECO:0000313" key="6">
    <source>
        <dbReference type="Proteomes" id="UP000186917"/>
    </source>
</evidence>
<reference evidence="6" key="1">
    <citation type="submission" date="2017-01" db="EMBL/GenBank/DDBJ databases">
        <authorList>
            <person name="Varghese N."/>
            <person name="Submissions S."/>
        </authorList>
    </citation>
    <scope>NUCLEOTIDE SEQUENCE [LARGE SCALE GENOMIC DNA]</scope>
    <source>
        <strain evidence="6">DSM 21054</strain>
    </source>
</reference>
<evidence type="ECO:0000256" key="2">
    <source>
        <dbReference type="PROSITE-ProRule" id="PRU01360"/>
    </source>
</evidence>
<dbReference type="PROSITE" id="PS52016">
    <property type="entry name" value="TONB_DEPENDENT_REC_3"/>
    <property type="match status" value="1"/>
</dbReference>
<dbReference type="SUPFAM" id="SSF56935">
    <property type="entry name" value="Porins"/>
    <property type="match status" value="1"/>
</dbReference>
<dbReference type="RefSeq" id="WP_231940306.1">
    <property type="nucleotide sequence ID" value="NZ_AP017422.1"/>
</dbReference>
<evidence type="ECO:0000256" key="3">
    <source>
        <dbReference type="SAM" id="SignalP"/>
    </source>
</evidence>